<protein>
    <submittedName>
        <fullName evidence="1">Uncharacterized protein</fullName>
    </submittedName>
</protein>
<feature type="non-terminal residue" evidence="1">
    <location>
        <position position="1"/>
    </location>
</feature>
<evidence type="ECO:0000313" key="1">
    <source>
        <dbReference type="EMBL" id="JAC59910.1"/>
    </source>
</evidence>
<reference evidence="1" key="1">
    <citation type="submission" date="2014-05" db="EMBL/GenBank/DDBJ databases">
        <title>The transcriptome of the halophilic microalga Tetraselmis sp. GSL018 isolated from the Great Salt Lake, Utah.</title>
        <authorList>
            <person name="Jinkerson R.E."/>
            <person name="D'Adamo S."/>
            <person name="Posewitz M.C."/>
        </authorList>
    </citation>
    <scope>NUCLEOTIDE SEQUENCE</scope>
    <source>
        <strain evidence="1">GSL018</strain>
    </source>
</reference>
<organism evidence="1">
    <name type="scientific">Tetraselmis sp. GSL018</name>
    <dbReference type="NCBI Taxonomy" id="582737"/>
    <lineage>
        <taxon>Eukaryota</taxon>
        <taxon>Viridiplantae</taxon>
        <taxon>Chlorophyta</taxon>
        <taxon>core chlorophytes</taxon>
        <taxon>Chlorodendrophyceae</taxon>
        <taxon>Chlorodendrales</taxon>
        <taxon>Chlorodendraceae</taxon>
        <taxon>Tetraselmis</taxon>
    </lineage>
</organism>
<proteinExistence type="predicted"/>
<name>A0A061QN72_9CHLO</name>
<gene>
    <name evidence="1" type="ORF">TSPGSL018_30306</name>
</gene>
<dbReference type="Gene3D" id="2.70.160.11">
    <property type="entry name" value="Hnrnp arginine n-methyltransferase1"/>
    <property type="match status" value="1"/>
</dbReference>
<dbReference type="AlphaFoldDB" id="A0A061QN72"/>
<accession>A0A061QN72</accession>
<dbReference type="EMBL" id="GBEZ01027394">
    <property type="protein sequence ID" value="JAC59910.1"/>
    <property type="molecule type" value="Transcribed_RNA"/>
</dbReference>
<sequence>AGYRRRRDIEVVASSGGRANAVVFWFTVGLERTPNPRGNGSAPSAHERHDFCSYAPATEQCKAETASRCWNQAICFLPEPKEVEPGETITVRAEHGPSSVHLSLAAV</sequence>